<evidence type="ECO:0000256" key="1">
    <source>
        <dbReference type="SAM" id="Phobius"/>
    </source>
</evidence>
<proteinExistence type="predicted"/>
<accession>A0A1J5T607</accession>
<keyword evidence="1" id="KW-1133">Transmembrane helix</keyword>
<keyword evidence="1" id="KW-0812">Transmembrane</keyword>
<gene>
    <name evidence="2" type="ORF">GALL_65810</name>
</gene>
<sequence length="34" mass="3893">MLEPDVTTSEVLIMYTGIFVFLFGLAFILMKKHS</sequence>
<comment type="caution">
    <text evidence="2">The sequence shown here is derived from an EMBL/GenBank/DDBJ whole genome shotgun (WGS) entry which is preliminary data.</text>
</comment>
<name>A0A1J5T607_9ZZZZ</name>
<dbReference type="AlphaFoldDB" id="A0A1J5T607"/>
<feature type="transmembrane region" description="Helical" evidence="1">
    <location>
        <begin position="12"/>
        <end position="30"/>
    </location>
</feature>
<dbReference type="EMBL" id="MLJW01000019">
    <property type="protein sequence ID" value="OIR11725.1"/>
    <property type="molecule type" value="Genomic_DNA"/>
</dbReference>
<organism evidence="2">
    <name type="scientific">mine drainage metagenome</name>
    <dbReference type="NCBI Taxonomy" id="410659"/>
    <lineage>
        <taxon>unclassified sequences</taxon>
        <taxon>metagenomes</taxon>
        <taxon>ecological metagenomes</taxon>
    </lineage>
</organism>
<keyword evidence="1" id="KW-0472">Membrane</keyword>
<reference evidence="2" key="1">
    <citation type="submission" date="2016-10" db="EMBL/GenBank/DDBJ databases">
        <title>Sequence of Gallionella enrichment culture.</title>
        <authorList>
            <person name="Poehlein A."/>
            <person name="Muehling M."/>
            <person name="Daniel R."/>
        </authorList>
    </citation>
    <scope>NUCLEOTIDE SEQUENCE</scope>
</reference>
<evidence type="ECO:0000313" key="2">
    <source>
        <dbReference type="EMBL" id="OIR11725.1"/>
    </source>
</evidence>
<protein>
    <submittedName>
        <fullName evidence="2">Uncharacterized protein</fullName>
    </submittedName>
</protein>